<evidence type="ECO:0000313" key="6">
    <source>
        <dbReference type="Proteomes" id="UP001235939"/>
    </source>
</evidence>
<dbReference type="PROSITE" id="PS50102">
    <property type="entry name" value="RRM"/>
    <property type="match status" value="1"/>
</dbReference>
<evidence type="ECO:0000313" key="5">
    <source>
        <dbReference type="EMBL" id="UYV67042.1"/>
    </source>
</evidence>
<feature type="domain" description="RRM" evidence="4">
    <location>
        <begin position="39"/>
        <end position="116"/>
    </location>
</feature>
<reference evidence="5 6" key="1">
    <citation type="submission" date="2022-01" db="EMBL/GenBank/DDBJ databases">
        <title>A chromosomal length assembly of Cordylochernes scorpioides.</title>
        <authorList>
            <person name="Zeh D."/>
            <person name="Zeh J."/>
        </authorList>
    </citation>
    <scope>NUCLEOTIDE SEQUENCE [LARGE SCALE GENOMIC DNA]</scope>
    <source>
        <strain evidence="5">IN4F17</strain>
        <tissue evidence="5">Whole Body</tissue>
    </source>
</reference>
<dbReference type="SMART" id="SM00360">
    <property type="entry name" value="RRM"/>
    <property type="match status" value="1"/>
</dbReference>
<evidence type="ECO:0000256" key="1">
    <source>
        <dbReference type="ARBA" id="ARBA00022884"/>
    </source>
</evidence>
<dbReference type="Pfam" id="PF00076">
    <property type="entry name" value="RRM_1"/>
    <property type="match status" value="1"/>
</dbReference>
<dbReference type="InterPro" id="IPR050441">
    <property type="entry name" value="RBM"/>
</dbReference>
<dbReference type="InterPro" id="IPR000504">
    <property type="entry name" value="RRM_dom"/>
</dbReference>
<dbReference type="PANTHER" id="PTHR48034">
    <property type="entry name" value="TRANSFORMER-2 SEX-DETERMINING PROTEIN-RELATED"/>
    <property type="match status" value="1"/>
</dbReference>
<sequence>MVRVLREEQLIVLNIPGVHARHLNNRATERQRQNPRPNNCIGVFGMSSRTDERDLDDFFSKFGEIENIKLIRTPEGRSRGFAFIYFRHLEDAEAAVEESRGQILDGTEIRVDFSTTNRPHERTPGQYMGDRGRRGGDRRSRRY</sequence>
<name>A0ABY6KEX5_9ARAC</name>
<keyword evidence="6" id="KW-1185">Reference proteome</keyword>
<keyword evidence="1 2" id="KW-0694">RNA-binding</keyword>
<dbReference type="SUPFAM" id="SSF54928">
    <property type="entry name" value="RNA-binding domain, RBD"/>
    <property type="match status" value="1"/>
</dbReference>
<evidence type="ECO:0000256" key="3">
    <source>
        <dbReference type="SAM" id="MobiDB-lite"/>
    </source>
</evidence>
<dbReference type="InterPro" id="IPR035979">
    <property type="entry name" value="RBD_domain_sf"/>
</dbReference>
<accession>A0ABY6KEX5</accession>
<gene>
    <name evidence="5" type="ORF">LAZ67_4003754</name>
</gene>
<dbReference type="Proteomes" id="UP001235939">
    <property type="component" value="Chromosome 04"/>
</dbReference>
<dbReference type="Gene3D" id="3.30.70.330">
    <property type="match status" value="1"/>
</dbReference>
<proteinExistence type="predicted"/>
<protein>
    <submittedName>
        <fullName evidence="5">TRA2B</fullName>
    </submittedName>
</protein>
<dbReference type="EMBL" id="CP092866">
    <property type="protein sequence ID" value="UYV67042.1"/>
    <property type="molecule type" value="Genomic_DNA"/>
</dbReference>
<feature type="region of interest" description="Disordered" evidence="3">
    <location>
        <begin position="113"/>
        <end position="143"/>
    </location>
</feature>
<evidence type="ECO:0000256" key="2">
    <source>
        <dbReference type="PROSITE-ProRule" id="PRU00176"/>
    </source>
</evidence>
<evidence type="ECO:0000259" key="4">
    <source>
        <dbReference type="PROSITE" id="PS50102"/>
    </source>
</evidence>
<dbReference type="InterPro" id="IPR012677">
    <property type="entry name" value="Nucleotide-bd_a/b_plait_sf"/>
</dbReference>
<organism evidence="5 6">
    <name type="scientific">Cordylochernes scorpioides</name>
    <dbReference type="NCBI Taxonomy" id="51811"/>
    <lineage>
        <taxon>Eukaryota</taxon>
        <taxon>Metazoa</taxon>
        <taxon>Ecdysozoa</taxon>
        <taxon>Arthropoda</taxon>
        <taxon>Chelicerata</taxon>
        <taxon>Arachnida</taxon>
        <taxon>Pseudoscorpiones</taxon>
        <taxon>Cheliferoidea</taxon>
        <taxon>Chernetidae</taxon>
        <taxon>Cordylochernes</taxon>
    </lineage>
</organism>
<feature type="region of interest" description="Disordered" evidence="3">
    <location>
        <begin position="26"/>
        <end position="45"/>
    </location>
</feature>
<feature type="compositionally biased region" description="Basic and acidic residues" evidence="3">
    <location>
        <begin position="130"/>
        <end position="143"/>
    </location>
</feature>